<dbReference type="InterPro" id="IPR019778">
    <property type="entry name" value="Class_I_Hydrophobin_CS"/>
</dbReference>
<keyword evidence="4 7" id="KW-0964">Secreted</keyword>
<dbReference type="GO" id="GO:0005199">
    <property type="term" value="F:structural constituent of cell wall"/>
    <property type="evidence" value="ECO:0007669"/>
    <property type="project" value="InterPro"/>
</dbReference>
<keyword evidence="5 7" id="KW-0732">Signal</keyword>
<dbReference type="Pfam" id="PF01185">
    <property type="entry name" value="Hydrophobin"/>
    <property type="match status" value="1"/>
</dbReference>
<sequence>MFARFSAVFLLALPLLAAAGGQPTNECNTGPIQCCNSVQSADSKSVAGLLSFLGVAVQGLTGQVGVTCNPISGIGIGGNSCAAQPVCCKDNSFNGVIALGCSPINVNL</sequence>
<dbReference type="AlphaFoldDB" id="A0A9P3UPL9"/>
<evidence type="ECO:0000256" key="7">
    <source>
        <dbReference type="RuleBase" id="RU365009"/>
    </source>
</evidence>
<dbReference type="PROSITE" id="PS00956">
    <property type="entry name" value="HYDROPHOBIN"/>
    <property type="match status" value="1"/>
</dbReference>
<evidence type="ECO:0000313" key="9">
    <source>
        <dbReference type="Proteomes" id="UP001063166"/>
    </source>
</evidence>
<organism evidence="8 9">
    <name type="scientific">Lyophyllum shimeji</name>
    <name type="common">Hon-shimeji</name>
    <name type="synonym">Tricholoma shimeji</name>
    <dbReference type="NCBI Taxonomy" id="47721"/>
    <lineage>
        <taxon>Eukaryota</taxon>
        <taxon>Fungi</taxon>
        <taxon>Dikarya</taxon>
        <taxon>Basidiomycota</taxon>
        <taxon>Agaricomycotina</taxon>
        <taxon>Agaricomycetes</taxon>
        <taxon>Agaricomycetidae</taxon>
        <taxon>Agaricales</taxon>
        <taxon>Tricholomatineae</taxon>
        <taxon>Lyophyllaceae</taxon>
        <taxon>Lyophyllum</taxon>
    </lineage>
</organism>
<dbReference type="CDD" id="cd23507">
    <property type="entry name" value="hydrophobin_I"/>
    <property type="match status" value="1"/>
</dbReference>
<feature type="chain" id="PRO_5040532356" description="Hydrophobin" evidence="7">
    <location>
        <begin position="22"/>
        <end position="108"/>
    </location>
</feature>
<evidence type="ECO:0000256" key="4">
    <source>
        <dbReference type="ARBA" id="ARBA00022525"/>
    </source>
</evidence>
<evidence type="ECO:0000256" key="2">
    <source>
        <dbReference type="ARBA" id="ARBA00010446"/>
    </source>
</evidence>
<evidence type="ECO:0000256" key="1">
    <source>
        <dbReference type="ARBA" id="ARBA00004191"/>
    </source>
</evidence>
<name>A0A9P3UPL9_LYOSH</name>
<comment type="caution">
    <text evidence="8">The sequence shown here is derived from an EMBL/GenBank/DDBJ whole genome shotgun (WGS) entry which is preliminary data.</text>
</comment>
<dbReference type="InterPro" id="IPR001338">
    <property type="entry name" value="Class_I_Hydrophobin"/>
</dbReference>
<evidence type="ECO:0000313" key="8">
    <source>
        <dbReference type="EMBL" id="GLB40808.1"/>
    </source>
</evidence>
<gene>
    <name evidence="8" type="ORF">LshimejAT787_0900230</name>
</gene>
<proteinExistence type="inferred from homology"/>
<reference evidence="8" key="1">
    <citation type="submission" date="2022-07" db="EMBL/GenBank/DDBJ databases">
        <title>The genome of Lyophyllum shimeji provides insight into the initial evolution of ectomycorrhizal fungal genome.</title>
        <authorList>
            <person name="Kobayashi Y."/>
            <person name="Shibata T."/>
            <person name="Hirakawa H."/>
            <person name="Shigenobu S."/>
            <person name="Nishiyama T."/>
            <person name="Yamada A."/>
            <person name="Hasebe M."/>
            <person name="Kawaguchi M."/>
        </authorList>
    </citation>
    <scope>NUCLEOTIDE SEQUENCE</scope>
    <source>
        <strain evidence="8">AT787</strain>
    </source>
</reference>
<dbReference type="GO" id="GO:0009277">
    <property type="term" value="C:fungal-type cell wall"/>
    <property type="evidence" value="ECO:0007669"/>
    <property type="project" value="InterPro"/>
</dbReference>
<dbReference type="SMART" id="SM00075">
    <property type="entry name" value="HYDRO"/>
    <property type="match status" value="1"/>
</dbReference>
<keyword evidence="3 7" id="KW-0134">Cell wall</keyword>
<protein>
    <recommendedName>
        <fullName evidence="7">Hydrophobin</fullName>
    </recommendedName>
</protein>
<evidence type="ECO:0000256" key="3">
    <source>
        <dbReference type="ARBA" id="ARBA00022512"/>
    </source>
</evidence>
<dbReference type="Proteomes" id="UP001063166">
    <property type="component" value="Unassembled WGS sequence"/>
</dbReference>
<accession>A0A9P3UPL9</accession>
<comment type="subcellular location">
    <subcellularLocation>
        <location evidence="1 7">Secreted</location>
        <location evidence="1 7">Cell wall</location>
    </subcellularLocation>
</comment>
<dbReference type="EMBL" id="BRPK01000009">
    <property type="protein sequence ID" value="GLB40808.1"/>
    <property type="molecule type" value="Genomic_DNA"/>
</dbReference>
<evidence type="ECO:0000256" key="6">
    <source>
        <dbReference type="ARBA" id="ARBA00023157"/>
    </source>
</evidence>
<dbReference type="OrthoDB" id="4225815at2759"/>
<feature type="signal peptide" evidence="7">
    <location>
        <begin position="1"/>
        <end position="21"/>
    </location>
</feature>
<keyword evidence="6 7" id="KW-1015">Disulfide bond</keyword>
<comment type="similarity">
    <text evidence="2 7">Belongs to the fungal hydrophobin family.</text>
</comment>
<keyword evidence="9" id="KW-1185">Reference proteome</keyword>
<evidence type="ECO:0000256" key="5">
    <source>
        <dbReference type="ARBA" id="ARBA00022729"/>
    </source>
</evidence>